<dbReference type="InterPro" id="IPR019183">
    <property type="entry name" value="NAA25_NatB_aux_su"/>
</dbReference>
<dbReference type="KEGG" id="asau:88175016"/>
<dbReference type="Gene3D" id="1.25.40.1040">
    <property type="match status" value="1"/>
</dbReference>
<dbReference type="Proteomes" id="UP001338582">
    <property type="component" value="Chromosome 5"/>
</dbReference>
<proteinExistence type="inferred from homology"/>
<dbReference type="AlphaFoldDB" id="A0AAX4HG26"/>
<dbReference type="InterPro" id="IPR011990">
    <property type="entry name" value="TPR-like_helical_dom_sf"/>
</dbReference>
<evidence type="ECO:0000313" key="2">
    <source>
        <dbReference type="EMBL" id="WPK26595.1"/>
    </source>
</evidence>
<comment type="similarity">
    <text evidence="1">Belongs to the MDM20/NAA25 family.</text>
</comment>
<dbReference type="PANTHER" id="PTHR22767">
    <property type="entry name" value="N-TERMINAL ACETYLTRANSFERASE-RELATED"/>
    <property type="match status" value="1"/>
</dbReference>
<dbReference type="GeneID" id="88175016"/>
<evidence type="ECO:0000313" key="3">
    <source>
        <dbReference type="Proteomes" id="UP001338582"/>
    </source>
</evidence>
<keyword evidence="3" id="KW-1185">Reference proteome</keyword>
<reference evidence="2 3" key="1">
    <citation type="submission" date="2023-10" db="EMBL/GenBank/DDBJ databases">
        <title>Draft Genome Sequence of Candida saopaulonensis from a very Premature Infant with Sepsis.</title>
        <authorList>
            <person name="Ning Y."/>
            <person name="Dai R."/>
            <person name="Xiao M."/>
            <person name="Xu Y."/>
            <person name="Yan Q."/>
            <person name="Zhang L."/>
        </authorList>
    </citation>
    <scope>NUCLEOTIDE SEQUENCE [LARGE SCALE GENOMIC DNA]</scope>
    <source>
        <strain evidence="2 3">19XY460</strain>
    </source>
</reference>
<dbReference type="EMBL" id="CP138898">
    <property type="protein sequence ID" value="WPK26595.1"/>
    <property type="molecule type" value="Genomic_DNA"/>
</dbReference>
<gene>
    <name evidence="2" type="ORF">PUMCH_003953</name>
</gene>
<organism evidence="2 3">
    <name type="scientific">Australozyma saopauloensis</name>
    <dbReference type="NCBI Taxonomy" id="291208"/>
    <lineage>
        <taxon>Eukaryota</taxon>
        <taxon>Fungi</taxon>
        <taxon>Dikarya</taxon>
        <taxon>Ascomycota</taxon>
        <taxon>Saccharomycotina</taxon>
        <taxon>Pichiomycetes</taxon>
        <taxon>Metschnikowiaceae</taxon>
        <taxon>Australozyma</taxon>
    </lineage>
</organism>
<name>A0AAX4HG26_9ASCO</name>
<evidence type="ECO:0000256" key="1">
    <source>
        <dbReference type="ARBA" id="ARBA00006298"/>
    </source>
</evidence>
<sequence>MNDDDIIIAIEERRFALAKRELDRKLKRFPTKSFYKAASAFCAFTMGDAVKATDDATALAKTIPSDPRTLKLLKTIFEGVGKQRDAIDVYANAVRKYPNAELLETWYDDSFMAFDTPLMLNSAKALYLFSKSSADYVSKFAMAQLIAGGSAEDISLAVLALHDCDLERDSHFYFLVGLLHSQLDEHSKVIALLNPYLPRNLDLTILYLDSLKKNLDWQDLFEECSRLIFEQNFDDYDSWKLLVTAAFKLGKPKDELASLITQSSRNALLATIYMNVTYGDDPLESIEAYYEAFKTKPCCFADLSAFELPEKFVQVLMNKRDLFKNHSKLTEEDIAEYRNLEVYCSQVKADPLQTSIESNLELSDFALRDIVQSLNTKVASPGLIKYVMCLESLSQKDPENFWFKSWLLNLYNMLGISPLVSANYKDLKIKMIQHDTISYKLSLDPSLANLKQLIDIYRFYLTSDAEVNHFLSKAKAEGLYTQIKDLYQFGQKLQFSLSKHLLIAKILKMSRMLNNDNYSYFVNIINTNKWKYLSDNFETFDNRDFEVDYNFQFKIARLELFAGEMSQTTKYVQLLYAKELLLSSNDEDLNLKLVKLFEKWLSQKSYRSTLSDLELQVLKIHLALFKVCKIAPTKDRTDQLNFLVKQLDFGKFKKSFLDQADPLSKRYRETITELVELKRNSRALCKESRVVSAVKQFKTDLRGFLEEDTPKKALKEIKTSFDKTHLGESFVEQQFKRIEDSLHTFDV</sequence>
<accession>A0AAX4HG26</accession>
<dbReference type="RefSeq" id="XP_062878976.1">
    <property type="nucleotide sequence ID" value="XM_063022906.1"/>
</dbReference>
<dbReference type="PANTHER" id="PTHR22767:SF3">
    <property type="entry name" value="N-ALPHA-ACETYLTRANSFERASE 25, NATB AUXILIARY SUBUNIT"/>
    <property type="match status" value="1"/>
</dbReference>
<dbReference type="SUPFAM" id="SSF48452">
    <property type="entry name" value="TPR-like"/>
    <property type="match status" value="1"/>
</dbReference>
<dbReference type="Pfam" id="PF09797">
    <property type="entry name" value="NatB_MDM20"/>
    <property type="match status" value="2"/>
</dbReference>
<protein>
    <submittedName>
        <fullName evidence="2">Uncharacterized protein</fullName>
    </submittedName>
</protein>
<dbReference type="GO" id="GO:0031416">
    <property type="term" value="C:NatB complex"/>
    <property type="evidence" value="ECO:0007669"/>
    <property type="project" value="TreeGrafter"/>
</dbReference>